<evidence type="ECO:0000313" key="2">
    <source>
        <dbReference type="Proteomes" id="UP000838160"/>
    </source>
</evidence>
<comment type="caution">
    <text evidence="1">The sequence shown here is derived from an EMBL/GenBank/DDBJ whole genome shotgun (WGS) entry which is preliminary data.</text>
</comment>
<name>A0ABN8DKG6_9VIBR</name>
<accession>A0ABN8DKG6</accession>
<proteinExistence type="predicted"/>
<dbReference type="EMBL" id="CAKLCM010000003">
    <property type="protein sequence ID" value="CAH0529762.1"/>
    <property type="molecule type" value="Genomic_DNA"/>
</dbReference>
<gene>
    <name evidence="1" type="ORF">VHP8226_03518</name>
</gene>
<organism evidence="1 2">
    <name type="scientific">Vibrio hippocampi</name>
    <dbReference type="NCBI Taxonomy" id="654686"/>
    <lineage>
        <taxon>Bacteria</taxon>
        <taxon>Pseudomonadati</taxon>
        <taxon>Pseudomonadota</taxon>
        <taxon>Gammaproteobacteria</taxon>
        <taxon>Vibrionales</taxon>
        <taxon>Vibrionaceae</taxon>
        <taxon>Vibrio</taxon>
    </lineage>
</organism>
<dbReference type="RefSeq" id="WP_237486329.1">
    <property type="nucleotide sequence ID" value="NZ_CAKLCM010000003.1"/>
</dbReference>
<keyword evidence="2" id="KW-1185">Reference proteome</keyword>
<protein>
    <recommendedName>
        <fullName evidence="3">Phage protein</fullName>
    </recommendedName>
</protein>
<dbReference type="Proteomes" id="UP000838160">
    <property type="component" value="Unassembled WGS sequence"/>
</dbReference>
<evidence type="ECO:0008006" key="3">
    <source>
        <dbReference type="Google" id="ProtNLM"/>
    </source>
</evidence>
<reference evidence="1" key="1">
    <citation type="submission" date="2021-12" db="EMBL/GenBank/DDBJ databases">
        <authorList>
            <person name="Rodrigo-Torres L."/>
            <person name="Arahal R. D."/>
            <person name="Lucena T."/>
        </authorList>
    </citation>
    <scope>NUCLEOTIDE SEQUENCE</scope>
    <source>
        <strain evidence="1">CECT 8226</strain>
    </source>
</reference>
<evidence type="ECO:0000313" key="1">
    <source>
        <dbReference type="EMBL" id="CAH0529762.1"/>
    </source>
</evidence>
<sequence>MNKLETKRLKAIVSLLNGLELISHEELPEEQHNALCINVNGWRYYPSFQFDEHFNLIDNLRNNLSLMREGRDDTDILLWMISEKSVLVERAVAPPALVSKYLDKGDLEGYERLVSTEARSHKYVTAKPCDLIDGPLFEVFVEDWLRPDGRRIKTKSITF</sequence>